<reference evidence="1 2" key="1">
    <citation type="journal article" date="2010" name="Int. J. Syst. Evol. Microbiol.">
        <title>Reclassification of Herbaspirillum putei as a later heterotypic synonym of Herbaspirillum huttiense, with the description of H. huttiense subsp. huttiense subsp. nov. and H. huttiense subsp. putei subsp. nov., comb. nov., and description of Herbaspirillum aquaticum sp. nov.</title>
        <authorList>
            <person name="Dobritsa A.P."/>
            <person name="Reddy M.C."/>
            <person name="Samadpour M."/>
        </authorList>
    </citation>
    <scope>NUCLEOTIDE SEQUENCE [LARGE SCALE GENOMIC DNA]</scope>
    <source>
        <strain evidence="1 2">IEH 4430</strain>
    </source>
</reference>
<evidence type="ECO:0000313" key="2">
    <source>
        <dbReference type="Proteomes" id="UP000214747"/>
    </source>
</evidence>
<proteinExistence type="predicted"/>
<dbReference type="Proteomes" id="UP000214747">
    <property type="component" value="Unassembled WGS sequence"/>
</dbReference>
<gene>
    <name evidence="1" type="ORF">CEJ45_23825</name>
</gene>
<dbReference type="EMBL" id="NJGV01000035">
    <property type="protein sequence ID" value="OWY31893.1"/>
    <property type="molecule type" value="Genomic_DNA"/>
</dbReference>
<evidence type="ECO:0008006" key="3">
    <source>
        <dbReference type="Google" id="ProtNLM"/>
    </source>
</evidence>
<name>A0A225SMK1_9BURK</name>
<accession>A0A225SMK1</accession>
<evidence type="ECO:0000313" key="1">
    <source>
        <dbReference type="EMBL" id="OWY31893.1"/>
    </source>
</evidence>
<protein>
    <recommendedName>
        <fullName evidence="3">Integrase</fullName>
    </recommendedName>
</protein>
<organism evidence="1 2">
    <name type="scientific">Herbaspirillum aquaticum</name>
    <dbReference type="NCBI Taxonomy" id="568783"/>
    <lineage>
        <taxon>Bacteria</taxon>
        <taxon>Pseudomonadati</taxon>
        <taxon>Pseudomonadota</taxon>
        <taxon>Betaproteobacteria</taxon>
        <taxon>Burkholderiales</taxon>
        <taxon>Oxalobacteraceae</taxon>
        <taxon>Herbaspirillum</taxon>
    </lineage>
</organism>
<comment type="caution">
    <text evidence="1">The sequence shown here is derived from an EMBL/GenBank/DDBJ whole genome shotgun (WGS) entry which is preliminary data.</text>
</comment>
<dbReference type="RefSeq" id="WP_088757472.1">
    <property type="nucleotide sequence ID" value="NZ_JARJFG010000033.1"/>
</dbReference>
<dbReference type="AlphaFoldDB" id="A0A225SMK1"/>
<keyword evidence="2" id="KW-1185">Reference proteome</keyword>
<sequence>MNIRPRVIRHGDSANHNPATVHYRLKVVPDILTRAARFWRNDGGTPWLASAPLIEMLEKKNSRQLIQLAHHL</sequence>